<evidence type="ECO:0000313" key="3">
    <source>
        <dbReference type="Proteomes" id="UP000004191"/>
    </source>
</evidence>
<gene>
    <name evidence="2" type="ORF">HMPREF9709_00424</name>
</gene>
<reference evidence="2 3" key="1">
    <citation type="submission" date="2012-01" db="EMBL/GenBank/DDBJ databases">
        <title>The Genome Sequence of Helcococcus kunzii ATCC 51366.</title>
        <authorList>
            <consortium name="The Broad Institute Genome Sequencing Platform"/>
            <person name="Earl A."/>
            <person name="Ward D."/>
            <person name="Feldgarden M."/>
            <person name="Gevers D."/>
            <person name="Huys G."/>
            <person name="Young S.K."/>
            <person name="Zeng Q."/>
            <person name="Gargeya S."/>
            <person name="Fitzgerald M."/>
            <person name="Haas B."/>
            <person name="Abouelleil A."/>
            <person name="Alvarado L."/>
            <person name="Arachchi H.M."/>
            <person name="Berlin A."/>
            <person name="Chapman S.B."/>
            <person name="Gearin G."/>
            <person name="Goldberg J."/>
            <person name="Griggs A."/>
            <person name="Gujja S."/>
            <person name="Hansen M."/>
            <person name="Heiman D."/>
            <person name="Howarth C."/>
            <person name="Larimer J."/>
            <person name="Lui A."/>
            <person name="MacDonald P.J.P."/>
            <person name="McCowen C."/>
            <person name="Montmayeur A."/>
            <person name="Murphy C."/>
            <person name="Neiman D."/>
            <person name="Pearson M."/>
            <person name="Priest M."/>
            <person name="Roberts A."/>
            <person name="Saif S."/>
            <person name="Shea T."/>
            <person name="Sisk P."/>
            <person name="Stolte C."/>
            <person name="Sykes S."/>
            <person name="Wortman J."/>
            <person name="Nusbaum C."/>
            <person name="Birren B."/>
        </authorList>
    </citation>
    <scope>NUCLEOTIDE SEQUENCE [LARGE SCALE GENOMIC DNA]</scope>
    <source>
        <strain evidence="2 3">ATCC 51366</strain>
    </source>
</reference>
<comment type="caution">
    <text evidence="2">The sequence shown here is derived from an EMBL/GenBank/DDBJ whole genome shotgun (WGS) entry which is preliminary data.</text>
</comment>
<organism evidence="2 3">
    <name type="scientific">Helcococcus kunzii ATCC 51366</name>
    <dbReference type="NCBI Taxonomy" id="883114"/>
    <lineage>
        <taxon>Bacteria</taxon>
        <taxon>Bacillati</taxon>
        <taxon>Bacillota</taxon>
        <taxon>Tissierellia</taxon>
        <taxon>Tissierellales</taxon>
        <taxon>Peptoniphilaceae</taxon>
        <taxon>Helcococcus</taxon>
    </lineage>
</organism>
<proteinExistence type="predicted"/>
<dbReference type="RefSeq" id="WP_005397509.1">
    <property type="nucleotide sequence ID" value="NZ_JH601088.1"/>
</dbReference>
<evidence type="ECO:0000256" key="1">
    <source>
        <dbReference type="SAM" id="Phobius"/>
    </source>
</evidence>
<name>H3NM63_9FIRM</name>
<dbReference type="OrthoDB" id="10014525at2"/>
<dbReference type="EMBL" id="AGEI01000012">
    <property type="protein sequence ID" value="EHR35472.1"/>
    <property type="molecule type" value="Genomic_DNA"/>
</dbReference>
<keyword evidence="1" id="KW-0472">Membrane</keyword>
<keyword evidence="3" id="KW-1185">Reference proteome</keyword>
<dbReference type="AlphaFoldDB" id="H3NM63"/>
<evidence type="ECO:0000313" key="2">
    <source>
        <dbReference type="EMBL" id="EHR35472.1"/>
    </source>
</evidence>
<sequence>MISILFKKIIKNEKGGAEFVESSFVFPTIQIFILLLIVLSLNTIEKIYTFEKVYKESRDEFYSKHKKTISTSEDLFEQYKNSSDVKVKDRKFNLDKKNSLFNTMVHSYEKDKMYLSTNKMDTDDIIRKLDFMKEVYLDIKDLDSFKKLGNFTTTINNMKDNLMKKLKK</sequence>
<protein>
    <submittedName>
        <fullName evidence="2">Uncharacterized protein</fullName>
    </submittedName>
</protein>
<feature type="transmembrane region" description="Helical" evidence="1">
    <location>
        <begin position="24"/>
        <end position="44"/>
    </location>
</feature>
<dbReference type="Proteomes" id="UP000004191">
    <property type="component" value="Unassembled WGS sequence"/>
</dbReference>
<keyword evidence="1" id="KW-0812">Transmembrane</keyword>
<dbReference type="HOGENOM" id="CLU_1584213_0_0_9"/>
<keyword evidence="1" id="KW-1133">Transmembrane helix</keyword>
<dbReference type="STRING" id="883114.HMPREF9709_00424"/>
<accession>H3NM63</accession>
<dbReference type="GeneID" id="96998431"/>